<dbReference type="Gene3D" id="2.60.40.640">
    <property type="match status" value="1"/>
</dbReference>
<dbReference type="InterPro" id="IPR014752">
    <property type="entry name" value="Arrestin-like_C"/>
</dbReference>
<accession>A0AAW2YTL1</accession>
<dbReference type="Proteomes" id="UP001431209">
    <property type="component" value="Unassembled WGS sequence"/>
</dbReference>
<name>A0AAW2YTL1_9EUKA</name>
<gene>
    <name evidence="1" type="ORF">AKO1_007060</name>
</gene>
<protein>
    <submittedName>
        <fullName evidence="1">RGP1</fullName>
    </submittedName>
</protein>
<sequence>MVVVAHLLLENSLLFPGSHLKCTLNVINKSKEVLSERGSHSSNLLGIFYDESFRKVKEKVVYYTAKPRDEDFSQIWTIEKVYAQVNGHCSCDESHFGRIDQGQITYCDEEQPMEKLEPLFLKKNNMFNVFASQPKSFTQMENFTMKIDDKRTMQFSLTLPPSEIPPSYKGVHVKYSYLVNVSITVSNARQGTITKILRLPFKIYNPLASLVPTSSCLPFHHNFAWNFENIKLSERDSFYYALREIELYVKRHSTPSHYDITHRELSVCRFSLSTTAHRLGDTVLGLFDFSNRSPNISVQKLRTDLIYEETTLHANKKSQTVVSYFNYNANHMLTTNFSIMIPPHCPCSFSTDLVDVKWFLRFVFNVIYEGEKEAMEWSLPLQVFVPSDFRPLHVQSHSRETCLLYL</sequence>
<dbReference type="PANTHER" id="PTHR12507">
    <property type="entry name" value="REDUCED GROWTH PHENOTYPE 1 RGP1, YEAST -RELATED"/>
    <property type="match status" value="1"/>
</dbReference>
<keyword evidence="2" id="KW-1185">Reference proteome</keyword>
<organism evidence="1 2">
    <name type="scientific">Acrasis kona</name>
    <dbReference type="NCBI Taxonomy" id="1008807"/>
    <lineage>
        <taxon>Eukaryota</taxon>
        <taxon>Discoba</taxon>
        <taxon>Heterolobosea</taxon>
        <taxon>Tetramitia</taxon>
        <taxon>Eutetramitia</taxon>
        <taxon>Acrasidae</taxon>
        <taxon>Acrasis</taxon>
    </lineage>
</organism>
<dbReference type="Pfam" id="PF08737">
    <property type="entry name" value="Rgp1"/>
    <property type="match status" value="1"/>
</dbReference>
<dbReference type="EMBL" id="JAOPGA020000651">
    <property type="protein sequence ID" value="KAL0480286.1"/>
    <property type="molecule type" value="Genomic_DNA"/>
</dbReference>
<evidence type="ECO:0000313" key="2">
    <source>
        <dbReference type="Proteomes" id="UP001431209"/>
    </source>
</evidence>
<dbReference type="AlphaFoldDB" id="A0AAW2YTL1"/>
<reference evidence="1 2" key="1">
    <citation type="submission" date="2024-03" db="EMBL/GenBank/DDBJ databases">
        <title>The Acrasis kona genome and developmental transcriptomes reveal deep origins of eukaryotic multicellular pathways.</title>
        <authorList>
            <person name="Sheikh S."/>
            <person name="Fu C.-J."/>
            <person name="Brown M.W."/>
            <person name="Baldauf S.L."/>
        </authorList>
    </citation>
    <scope>NUCLEOTIDE SEQUENCE [LARGE SCALE GENOMIC DNA]</scope>
    <source>
        <strain evidence="1 2">ATCC MYA-3509</strain>
    </source>
</reference>
<proteinExistence type="predicted"/>
<comment type="caution">
    <text evidence="1">The sequence shown here is derived from an EMBL/GenBank/DDBJ whole genome shotgun (WGS) entry which is preliminary data.</text>
</comment>
<evidence type="ECO:0000313" key="1">
    <source>
        <dbReference type="EMBL" id="KAL0480286.1"/>
    </source>
</evidence>
<dbReference type="InterPro" id="IPR014848">
    <property type="entry name" value="Rgp1"/>
</dbReference>